<keyword evidence="3" id="KW-1185">Reference proteome</keyword>
<dbReference type="OrthoDB" id="9787436at2"/>
<dbReference type="AlphaFoldDB" id="A0A5K7YWS7"/>
<evidence type="ECO:0000313" key="3">
    <source>
        <dbReference type="Proteomes" id="UP000427769"/>
    </source>
</evidence>
<dbReference type="RefSeq" id="WP_155301956.1">
    <property type="nucleotide sequence ID" value="NZ_AP021875.1"/>
</dbReference>
<reference evidence="2 3" key="1">
    <citation type="submission" date="2019-11" db="EMBL/GenBank/DDBJ databases">
        <title>Comparative genomics of hydrocarbon-degrading Desulfosarcina strains.</title>
        <authorList>
            <person name="Watanabe M."/>
            <person name="Kojima H."/>
            <person name="Fukui M."/>
        </authorList>
    </citation>
    <scope>NUCLEOTIDE SEQUENCE [LARGE SCALE GENOMIC DNA]</scope>
    <source>
        <strain evidence="2 3">PP31</strain>
    </source>
</reference>
<evidence type="ECO:0000313" key="2">
    <source>
        <dbReference type="EMBL" id="BBO72780.1"/>
    </source>
</evidence>
<gene>
    <name evidence="2" type="ORF">DSCW_01970</name>
</gene>
<protein>
    <submittedName>
        <fullName evidence="2">Uncharacterized protein</fullName>
    </submittedName>
</protein>
<proteinExistence type="predicted"/>
<accession>A0A5K7YWS7</accession>
<dbReference type="KEGG" id="dwd:DSCW_01970"/>
<dbReference type="EMBL" id="AP021875">
    <property type="protein sequence ID" value="BBO72780.1"/>
    <property type="molecule type" value="Genomic_DNA"/>
</dbReference>
<organism evidence="2 3">
    <name type="scientific">Desulfosarcina widdelii</name>
    <dbReference type="NCBI Taxonomy" id="947919"/>
    <lineage>
        <taxon>Bacteria</taxon>
        <taxon>Pseudomonadati</taxon>
        <taxon>Thermodesulfobacteriota</taxon>
        <taxon>Desulfobacteria</taxon>
        <taxon>Desulfobacterales</taxon>
        <taxon>Desulfosarcinaceae</taxon>
        <taxon>Desulfosarcina</taxon>
    </lineage>
</organism>
<evidence type="ECO:0000256" key="1">
    <source>
        <dbReference type="SAM" id="MobiDB-lite"/>
    </source>
</evidence>
<name>A0A5K7YWS7_9BACT</name>
<feature type="region of interest" description="Disordered" evidence="1">
    <location>
        <begin position="124"/>
        <end position="157"/>
    </location>
</feature>
<dbReference type="Proteomes" id="UP000427769">
    <property type="component" value="Chromosome"/>
</dbReference>
<sequence>MARLRKCKLYWAASETEDIVGYKLYWAKGTTVSYDCESIAVGKVNEIPIPECVRLSDEPVMLGITAVDIDGNESDMTTLEAPFQLKPPAPPQCLRIAPADEFVVGTQTAEEAIELEVIQQLIDELEDDDSPAEDPHPVSERDEEEEVSAQFDIGSLF</sequence>